<dbReference type="GO" id="GO:0016887">
    <property type="term" value="F:ATP hydrolysis activity"/>
    <property type="evidence" value="ECO:0007669"/>
    <property type="project" value="InterPro"/>
</dbReference>
<dbReference type="InterPro" id="IPR003959">
    <property type="entry name" value="ATPase_AAA_core"/>
</dbReference>
<dbReference type="EMBL" id="JAHRHJ020003813">
    <property type="protein sequence ID" value="KAH9287460.1"/>
    <property type="molecule type" value="Genomic_DNA"/>
</dbReference>
<evidence type="ECO:0000259" key="4">
    <source>
        <dbReference type="Pfam" id="PF00004"/>
    </source>
</evidence>
<dbReference type="GO" id="GO:0045815">
    <property type="term" value="P:transcription initiation-coupled chromatin remodeling"/>
    <property type="evidence" value="ECO:0007669"/>
    <property type="project" value="TreeGrafter"/>
</dbReference>
<dbReference type="Proteomes" id="UP000824469">
    <property type="component" value="Unassembled WGS sequence"/>
</dbReference>
<dbReference type="PANTHER" id="PTHR23069">
    <property type="entry name" value="AAA DOMAIN-CONTAINING"/>
    <property type="match status" value="1"/>
</dbReference>
<evidence type="ECO:0000256" key="3">
    <source>
        <dbReference type="ARBA" id="ARBA00022840"/>
    </source>
</evidence>
<protein>
    <recommendedName>
        <fullName evidence="4">ATPase AAA-type core domain-containing protein</fullName>
    </recommendedName>
</protein>
<dbReference type="InterPro" id="IPR027417">
    <property type="entry name" value="P-loop_NTPase"/>
</dbReference>
<dbReference type="AlphaFoldDB" id="A0AA38BLX0"/>
<sequence>RSNKQEQVHNSIVSTLLVIMDGLDSRGQVVLITATNKIDSIDGALHCPVWFDHELVFPMPDCKARAKILKIHSKAWKDPLLDRLRKELATSCVGYCGYDLKALSTEAAIVAFHQTYPQVYTSDDKLGICVDSVKVEKHDFLEAMSIITLAAHIGAIIYSRPFPPIVAPCLQGHMERIKNHLSEIFRVVTKKDVKD</sequence>
<organism evidence="5 6">
    <name type="scientific">Taxus chinensis</name>
    <name type="common">Chinese yew</name>
    <name type="synonym">Taxus wallichiana var. chinensis</name>
    <dbReference type="NCBI Taxonomy" id="29808"/>
    <lineage>
        <taxon>Eukaryota</taxon>
        <taxon>Viridiplantae</taxon>
        <taxon>Streptophyta</taxon>
        <taxon>Embryophyta</taxon>
        <taxon>Tracheophyta</taxon>
        <taxon>Spermatophyta</taxon>
        <taxon>Pinopsida</taxon>
        <taxon>Pinidae</taxon>
        <taxon>Conifers II</taxon>
        <taxon>Cupressales</taxon>
        <taxon>Taxaceae</taxon>
        <taxon>Taxus</taxon>
    </lineage>
</organism>
<keyword evidence="2" id="KW-0547">Nucleotide-binding</keyword>
<dbReference type="FunFam" id="1.10.8.60:FF:000016">
    <property type="entry name" value="ATPase family AAA domain-containing protein 2B"/>
    <property type="match status" value="1"/>
</dbReference>
<dbReference type="GO" id="GO:0005524">
    <property type="term" value="F:ATP binding"/>
    <property type="evidence" value="ECO:0007669"/>
    <property type="project" value="UniProtKB-KW"/>
</dbReference>
<gene>
    <name evidence="5" type="ORF">KI387_031577</name>
</gene>
<feature type="non-terminal residue" evidence="5">
    <location>
        <position position="1"/>
    </location>
</feature>
<accession>A0AA38BLX0</accession>
<evidence type="ECO:0000256" key="1">
    <source>
        <dbReference type="ARBA" id="ARBA00006914"/>
    </source>
</evidence>
<dbReference type="GO" id="GO:0006334">
    <property type="term" value="P:nucleosome assembly"/>
    <property type="evidence" value="ECO:0007669"/>
    <property type="project" value="TreeGrafter"/>
</dbReference>
<proteinExistence type="inferred from homology"/>
<dbReference type="GO" id="GO:0003682">
    <property type="term" value="F:chromatin binding"/>
    <property type="evidence" value="ECO:0007669"/>
    <property type="project" value="TreeGrafter"/>
</dbReference>
<dbReference type="Pfam" id="PF00004">
    <property type="entry name" value="AAA"/>
    <property type="match status" value="1"/>
</dbReference>
<dbReference type="GO" id="GO:0005634">
    <property type="term" value="C:nucleus"/>
    <property type="evidence" value="ECO:0007669"/>
    <property type="project" value="TreeGrafter"/>
</dbReference>
<evidence type="ECO:0000313" key="6">
    <source>
        <dbReference type="Proteomes" id="UP000824469"/>
    </source>
</evidence>
<name>A0AA38BLX0_TAXCH</name>
<dbReference type="SUPFAM" id="SSF52540">
    <property type="entry name" value="P-loop containing nucleoside triphosphate hydrolases"/>
    <property type="match status" value="1"/>
</dbReference>
<evidence type="ECO:0000256" key="2">
    <source>
        <dbReference type="ARBA" id="ARBA00022741"/>
    </source>
</evidence>
<evidence type="ECO:0000313" key="5">
    <source>
        <dbReference type="EMBL" id="KAH9287460.1"/>
    </source>
</evidence>
<dbReference type="InterPro" id="IPR045199">
    <property type="entry name" value="ATAD2-like"/>
</dbReference>
<reference evidence="5 6" key="1">
    <citation type="journal article" date="2021" name="Nat. Plants">
        <title>The Taxus genome provides insights into paclitaxel biosynthesis.</title>
        <authorList>
            <person name="Xiong X."/>
            <person name="Gou J."/>
            <person name="Liao Q."/>
            <person name="Li Y."/>
            <person name="Zhou Q."/>
            <person name="Bi G."/>
            <person name="Li C."/>
            <person name="Du R."/>
            <person name="Wang X."/>
            <person name="Sun T."/>
            <person name="Guo L."/>
            <person name="Liang H."/>
            <person name="Lu P."/>
            <person name="Wu Y."/>
            <person name="Zhang Z."/>
            <person name="Ro D.K."/>
            <person name="Shang Y."/>
            <person name="Huang S."/>
            <person name="Yan J."/>
        </authorList>
    </citation>
    <scope>NUCLEOTIDE SEQUENCE [LARGE SCALE GENOMIC DNA]</scope>
    <source>
        <strain evidence="5">Ta-2019</strain>
    </source>
</reference>
<comment type="similarity">
    <text evidence="1">Belongs to the AAA ATPase family.</text>
</comment>
<feature type="domain" description="ATPase AAA-type core" evidence="4">
    <location>
        <begin position="3"/>
        <end position="58"/>
    </location>
</feature>
<dbReference type="Gene3D" id="3.40.50.300">
    <property type="entry name" value="P-loop containing nucleotide triphosphate hydrolases"/>
    <property type="match status" value="1"/>
</dbReference>
<dbReference type="GO" id="GO:0006337">
    <property type="term" value="P:nucleosome disassembly"/>
    <property type="evidence" value="ECO:0007669"/>
    <property type="project" value="TreeGrafter"/>
</dbReference>
<dbReference type="GO" id="GO:0042393">
    <property type="term" value="F:histone binding"/>
    <property type="evidence" value="ECO:0007669"/>
    <property type="project" value="TreeGrafter"/>
</dbReference>
<keyword evidence="6" id="KW-1185">Reference proteome</keyword>
<dbReference type="PANTHER" id="PTHR23069:SF0">
    <property type="entry name" value="TAT-BINDING HOMOLOG 7"/>
    <property type="match status" value="1"/>
</dbReference>
<dbReference type="Gene3D" id="1.10.8.60">
    <property type="match status" value="1"/>
</dbReference>
<keyword evidence="3" id="KW-0067">ATP-binding</keyword>
<comment type="caution">
    <text evidence="5">The sequence shown here is derived from an EMBL/GenBank/DDBJ whole genome shotgun (WGS) entry which is preliminary data.</text>
</comment>